<evidence type="ECO:0000256" key="2">
    <source>
        <dbReference type="ARBA" id="ARBA00005745"/>
    </source>
</evidence>
<feature type="domain" description="Type II secretion system protein GspF" evidence="9">
    <location>
        <begin position="68"/>
        <end position="190"/>
    </location>
</feature>
<comment type="similarity">
    <text evidence="2">Belongs to the GSP F family.</text>
</comment>
<dbReference type="InterPro" id="IPR018076">
    <property type="entry name" value="T2SS_GspF_dom"/>
</dbReference>
<evidence type="ECO:0000313" key="11">
    <source>
        <dbReference type="Proteomes" id="UP000426444"/>
    </source>
</evidence>
<dbReference type="PANTHER" id="PTHR30012">
    <property type="entry name" value="GENERAL SECRETION PATHWAY PROTEIN"/>
    <property type="match status" value="1"/>
</dbReference>
<dbReference type="FunFam" id="1.20.81.30:FF:000001">
    <property type="entry name" value="Type II secretion system protein F"/>
    <property type="match status" value="2"/>
</dbReference>
<evidence type="ECO:0000256" key="1">
    <source>
        <dbReference type="ARBA" id="ARBA00004429"/>
    </source>
</evidence>
<dbReference type="EMBL" id="CP046457">
    <property type="protein sequence ID" value="QGT98934.1"/>
    <property type="molecule type" value="Genomic_DNA"/>
</dbReference>
<dbReference type="InterPro" id="IPR042094">
    <property type="entry name" value="T2SS_GspF_sf"/>
</dbReference>
<dbReference type="AlphaFoldDB" id="A0A6I6DBW0"/>
<name>A0A6I6DBW0_9FIRM</name>
<feature type="domain" description="Type II secretion system protein GspF" evidence="9">
    <location>
        <begin position="270"/>
        <end position="392"/>
    </location>
</feature>
<evidence type="ECO:0000256" key="6">
    <source>
        <dbReference type="ARBA" id="ARBA00022989"/>
    </source>
</evidence>
<organism evidence="10 11">
    <name type="scientific">Candidatus Syntrophocurvum alkaliphilum</name>
    <dbReference type="NCBI Taxonomy" id="2293317"/>
    <lineage>
        <taxon>Bacteria</taxon>
        <taxon>Bacillati</taxon>
        <taxon>Bacillota</taxon>
        <taxon>Clostridia</taxon>
        <taxon>Eubacteriales</taxon>
        <taxon>Syntrophomonadaceae</taxon>
        <taxon>Candidatus Syntrophocurvum</taxon>
    </lineage>
</organism>
<dbReference type="InterPro" id="IPR003004">
    <property type="entry name" value="GspF/PilC"/>
</dbReference>
<sequence>MLLYSYRVRDENGRVKKGYLKASNKENAIQSLLFQKYYILDLNTTSNYNILNNNFFVRVKTQDLINMTRQFSTMLSAGLPIADTLNILEEQTRNKKLQTTISEVKEDVIAGLSIWEALNKHPAIFNNLYINMVRVGEQGGSLRTVLNRLISYLEREQTIELKLRSAFIYPALILVFTILVILFIVSFIMPNLVSMFVASGSTIPWITKAFLLVSETLKGDWYLIIISTVIALLFFKLIIKTKKGKLYWDKFIIKAPIIGSSISQILVARFSRTMGVLVMSGITVIGALETAKAVINNKVMEMAIIDASNSIKEGNSVAKPFAESGVFDSMVIQMIAVGEETGTLDEMLIKVADYFDQEVMYVIDNLITILQPALILIVAFLVGIVVIATILPIFDLINIMGTGF</sequence>
<keyword evidence="4" id="KW-0997">Cell inner membrane</keyword>
<evidence type="ECO:0000313" key="10">
    <source>
        <dbReference type="EMBL" id="QGT98934.1"/>
    </source>
</evidence>
<evidence type="ECO:0000259" key="9">
    <source>
        <dbReference type="Pfam" id="PF00482"/>
    </source>
</evidence>
<accession>A0A6I6DBW0</accession>
<dbReference type="Proteomes" id="UP000426444">
    <property type="component" value="Chromosome"/>
</dbReference>
<dbReference type="Pfam" id="PF00482">
    <property type="entry name" value="T2SSF"/>
    <property type="match status" value="2"/>
</dbReference>
<keyword evidence="5 8" id="KW-0812">Transmembrane</keyword>
<dbReference type="GO" id="GO:0015628">
    <property type="term" value="P:protein secretion by the type II secretion system"/>
    <property type="evidence" value="ECO:0007669"/>
    <property type="project" value="TreeGrafter"/>
</dbReference>
<keyword evidence="11" id="KW-1185">Reference proteome</keyword>
<gene>
    <name evidence="10" type="ORF">SYNTR_0341</name>
</gene>
<dbReference type="RefSeq" id="WP_156202878.1">
    <property type="nucleotide sequence ID" value="NZ_CP046457.1"/>
</dbReference>
<feature type="transmembrane region" description="Helical" evidence="8">
    <location>
        <begin position="276"/>
        <end position="295"/>
    </location>
</feature>
<comment type="subcellular location">
    <subcellularLocation>
        <location evidence="1">Cell inner membrane</location>
        <topology evidence="1">Multi-pass membrane protein</topology>
    </subcellularLocation>
</comment>
<evidence type="ECO:0000256" key="8">
    <source>
        <dbReference type="SAM" id="Phobius"/>
    </source>
</evidence>
<keyword evidence="3" id="KW-1003">Cell membrane</keyword>
<dbReference type="OrthoDB" id="9805682at2"/>
<keyword evidence="6 8" id="KW-1133">Transmembrane helix</keyword>
<keyword evidence="7 8" id="KW-0472">Membrane</keyword>
<feature type="transmembrane region" description="Helical" evidence="8">
    <location>
        <begin position="373"/>
        <end position="394"/>
    </location>
</feature>
<protein>
    <recommendedName>
        <fullName evidence="9">Type II secretion system protein GspF domain-containing protein</fullName>
    </recommendedName>
</protein>
<evidence type="ECO:0000256" key="3">
    <source>
        <dbReference type="ARBA" id="ARBA00022475"/>
    </source>
</evidence>
<dbReference type="PRINTS" id="PR00812">
    <property type="entry name" value="BCTERIALGSPF"/>
</dbReference>
<dbReference type="GO" id="GO:0005886">
    <property type="term" value="C:plasma membrane"/>
    <property type="evidence" value="ECO:0007669"/>
    <property type="project" value="UniProtKB-SubCell"/>
</dbReference>
<dbReference type="KEGG" id="salq:SYNTR_0341"/>
<reference evidence="11" key="1">
    <citation type="journal article" date="2019" name="Microbiology">
        <title>Complete Genome Sequence of an Uncultured Bacterium of the Candidate Phylum Bipolaricaulota.</title>
        <authorList>
            <person name="Kadnikov V.V."/>
            <person name="Mardanov A.V."/>
            <person name="Beletsky A.V."/>
            <person name="Frank Y.A."/>
            <person name="Karnachuk O.V."/>
            <person name="Ravin N.V."/>
        </authorList>
    </citation>
    <scope>NUCLEOTIDE SEQUENCE [LARGE SCALE GENOMIC DNA]</scope>
</reference>
<feature type="transmembrane region" description="Helical" evidence="8">
    <location>
        <begin position="167"/>
        <end position="189"/>
    </location>
</feature>
<evidence type="ECO:0000256" key="7">
    <source>
        <dbReference type="ARBA" id="ARBA00023136"/>
    </source>
</evidence>
<dbReference type="Gene3D" id="1.20.81.30">
    <property type="entry name" value="Type II secretion system (T2SS), domain F"/>
    <property type="match status" value="2"/>
</dbReference>
<proteinExistence type="inferred from homology"/>
<feature type="transmembrane region" description="Helical" evidence="8">
    <location>
        <begin position="221"/>
        <end position="239"/>
    </location>
</feature>
<evidence type="ECO:0000256" key="5">
    <source>
        <dbReference type="ARBA" id="ARBA00022692"/>
    </source>
</evidence>
<feature type="transmembrane region" description="Helical" evidence="8">
    <location>
        <begin position="251"/>
        <end position="270"/>
    </location>
</feature>
<evidence type="ECO:0000256" key="4">
    <source>
        <dbReference type="ARBA" id="ARBA00022519"/>
    </source>
</evidence>
<dbReference type="PANTHER" id="PTHR30012:SF0">
    <property type="entry name" value="TYPE II SECRETION SYSTEM PROTEIN F-RELATED"/>
    <property type="match status" value="1"/>
</dbReference>